<dbReference type="OrthoDB" id="74314at2759"/>
<protein>
    <submittedName>
        <fullName evidence="2">Uncharacterized protein</fullName>
    </submittedName>
</protein>
<dbReference type="AlphaFoldDB" id="A0A0C9W9R7"/>
<accession>A0A0C9W9R7</accession>
<name>A0A0C9W9R7_9AGAM</name>
<dbReference type="EMBL" id="KN839883">
    <property type="protein sequence ID" value="KIJ59667.1"/>
    <property type="molecule type" value="Genomic_DNA"/>
</dbReference>
<reference evidence="2 3" key="1">
    <citation type="submission" date="2014-04" db="EMBL/GenBank/DDBJ databases">
        <title>Evolutionary Origins and Diversification of the Mycorrhizal Mutualists.</title>
        <authorList>
            <consortium name="DOE Joint Genome Institute"/>
            <consortium name="Mycorrhizal Genomics Consortium"/>
            <person name="Kohler A."/>
            <person name="Kuo A."/>
            <person name="Nagy L.G."/>
            <person name="Floudas D."/>
            <person name="Copeland A."/>
            <person name="Barry K.W."/>
            <person name="Cichocki N."/>
            <person name="Veneault-Fourrey C."/>
            <person name="LaButti K."/>
            <person name="Lindquist E.A."/>
            <person name="Lipzen A."/>
            <person name="Lundell T."/>
            <person name="Morin E."/>
            <person name="Murat C."/>
            <person name="Riley R."/>
            <person name="Ohm R."/>
            <person name="Sun H."/>
            <person name="Tunlid A."/>
            <person name="Henrissat B."/>
            <person name="Grigoriev I.V."/>
            <person name="Hibbett D.S."/>
            <person name="Martin F."/>
        </authorList>
    </citation>
    <scope>NUCLEOTIDE SEQUENCE [LARGE SCALE GENOMIC DNA]</scope>
    <source>
        <strain evidence="2 3">MD-312</strain>
    </source>
</reference>
<organism evidence="2 3">
    <name type="scientific">Hydnomerulius pinastri MD-312</name>
    <dbReference type="NCBI Taxonomy" id="994086"/>
    <lineage>
        <taxon>Eukaryota</taxon>
        <taxon>Fungi</taxon>
        <taxon>Dikarya</taxon>
        <taxon>Basidiomycota</taxon>
        <taxon>Agaricomycotina</taxon>
        <taxon>Agaricomycetes</taxon>
        <taxon>Agaricomycetidae</taxon>
        <taxon>Boletales</taxon>
        <taxon>Boletales incertae sedis</taxon>
        <taxon>Leucogyrophana</taxon>
    </lineage>
</organism>
<evidence type="ECO:0000313" key="3">
    <source>
        <dbReference type="Proteomes" id="UP000053820"/>
    </source>
</evidence>
<dbReference type="HOGENOM" id="CLU_1713523_0_0_1"/>
<keyword evidence="3" id="KW-1185">Reference proteome</keyword>
<dbReference type="Proteomes" id="UP000053820">
    <property type="component" value="Unassembled WGS sequence"/>
</dbReference>
<evidence type="ECO:0000313" key="2">
    <source>
        <dbReference type="EMBL" id="KIJ59667.1"/>
    </source>
</evidence>
<feature type="region of interest" description="Disordered" evidence="1">
    <location>
        <begin position="73"/>
        <end position="97"/>
    </location>
</feature>
<feature type="region of interest" description="Disordered" evidence="1">
    <location>
        <begin position="1"/>
        <end position="29"/>
    </location>
</feature>
<proteinExistence type="predicted"/>
<sequence>MGLGGDQPLGTWSKSNLRANERNGWTRGRDGWSGVGGEVSSNLTFSLSPGWAFVETEGWRADLEGGWVQDAVQCGADKKGGPGADEGTSPHSLSSIPRFPQLMSVTSLPNRRVDLYDRYMGPPARGCETWGGVGDQETGMGAEGLLEGRGEWV</sequence>
<gene>
    <name evidence="2" type="ORF">HYDPIDRAFT_33004</name>
</gene>
<evidence type="ECO:0000256" key="1">
    <source>
        <dbReference type="SAM" id="MobiDB-lite"/>
    </source>
</evidence>